<dbReference type="RefSeq" id="WP_077835636.1">
    <property type="nucleotide sequence ID" value="NZ_CP096983.1"/>
</dbReference>
<dbReference type="GO" id="GO:0042742">
    <property type="term" value="P:defense response to bacterium"/>
    <property type="evidence" value="ECO:0007669"/>
    <property type="project" value="UniProtKB-KW"/>
</dbReference>
<keyword evidence="5" id="KW-1035">Host cytoplasm</keyword>
<sequence length="450" mass="49684">MALVSKQCVNFVEQWEGFSATPYYDSVGVKTIGYGMTGDEIAGLTYVTQAQASQMLEDLLNNKYAQPIKNDLTSKGVNLNQNQFDALVSFAYNEGVSALLNQSTLYRNICAGVRDVNTITADFEMWVMAGGKALDGLKNRRAAEAAMFFGSGNTTTDLKQPNQFCINQKGKPAIIANMITTGHTEFKSLPDDNSETNGVRESGYTLQVYGKCNEWYLVNNNNPQYVKISNVKAQNPLSVQKVIRVMDYDGAKCYENPDDCDPSNGTVPYTGTCPVYCDVNGYYLVNGRNDGLQWMNNNKQLQDIYPNAFTNKLNEKSEPLLQDFAVDVDSVNIKEFPHEAGNTVGTLTKGDLVQVYAKEDAYYLISNTEKKFVPISSLVATKPLSVIKQIRAVAYEGTYCRENPCSAIPTNGIVPAGKVISLYKIIGNWGLVNGANAHLQWIDMDDVEDI</sequence>
<dbReference type="SUPFAM" id="SSF53955">
    <property type="entry name" value="Lysozyme-like"/>
    <property type="match status" value="1"/>
</dbReference>
<proteinExistence type="inferred from homology"/>
<dbReference type="InterPro" id="IPR033907">
    <property type="entry name" value="Endolysin_autolysin"/>
</dbReference>
<dbReference type="AlphaFoldDB" id="A0A1S8LQG3"/>
<keyword evidence="2 7" id="KW-0929">Antimicrobial</keyword>
<dbReference type="InterPro" id="IPR002196">
    <property type="entry name" value="Glyco_hydro_24"/>
</dbReference>
<dbReference type="EMBL" id="CP096983">
    <property type="protein sequence ID" value="URZ12614.1"/>
    <property type="molecule type" value="Genomic_DNA"/>
</dbReference>
<keyword evidence="4 7" id="KW-0378">Hydrolase</keyword>
<dbReference type="GO" id="GO:0016998">
    <property type="term" value="P:cell wall macromolecule catabolic process"/>
    <property type="evidence" value="ECO:0007669"/>
    <property type="project" value="InterPro"/>
</dbReference>
<keyword evidence="9" id="KW-1185">Reference proteome</keyword>
<evidence type="ECO:0000256" key="7">
    <source>
        <dbReference type="RuleBase" id="RU003788"/>
    </source>
</evidence>
<evidence type="ECO:0000256" key="3">
    <source>
        <dbReference type="ARBA" id="ARBA00022638"/>
    </source>
</evidence>
<dbReference type="InterPro" id="IPR051018">
    <property type="entry name" value="Bacteriophage_GH24"/>
</dbReference>
<evidence type="ECO:0000256" key="2">
    <source>
        <dbReference type="ARBA" id="ARBA00022529"/>
    </source>
</evidence>
<dbReference type="GO" id="GO:0003796">
    <property type="term" value="F:lysozyme activity"/>
    <property type="evidence" value="ECO:0007669"/>
    <property type="project" value="UniProtKB-EC"/>
</dbReference>
<dbReference type="InterPro" id="IPR034690">
    <property type="entry name" value="Endolysin_T4_type"/>
</dbReference>
<evidence type="ECO:0000256" key="4">
    <source>
        <dbReference type="ARBA" id="ARBA00022801"/>
    </source>
</evidence>
<dbReference type="InterPro" id="IPR023346">
    <property type="entry name" value="Lysozyme-like_dom_sf"/>
</dbReference>
<dbReference type="STRING" id="84029.CROST_29100"/>
<dbReference type="GO" id="GO:0031640">
    <property type="term" value="P:killing of cells of another organism"/>
    <property type="evidence" value="ECO:0007669"/>
    <property type="project" value="UniProtKB-KW"/>
</dbReference>
<dbReference type="Gene3D" id="1.10.530.40">
    <property type="match status" value="1"/>
</dbReference>
<dbReference type="Proteomes" id="UP000190951">
    <property type="component" value="Chromosome"/>
</dbReference>
<organism evidence="8 9">
    <name type="scientific">Clostridium felsineum</name>
    <dbReference type="NCBI Taxonomy" id="36839"/>
    <lineage>
        <taxon>Bacteria</taxon>
        <taxon>Bacillati</taxon>
        <taxon>Bacillota</taxon>
        <taxon>Clostridia</taxon>
        <taxon>Eubacteriales</taxon>
        <taxon>Clostridiaceae</taxon>
        <taxon>Clostridium</taxon>
    </lineage>
</organism>
<comment type="catalytic activity">
    <reaction evidence="1 7">
        <text>Hydrolysis of (1-&gt;4)-beta-linkages between N-acetylmuramic acid and N-acetyl-D-glucosamine residues in a peptidoglycan and between N-acetyl-D-glucosamine residues in chitodextrins.</text>
        <dbReference type="EC" id="3.2.1.17"/>
    </reaction>
</comment>
<evidence type="ECO:0000313" key="8">
    <source>
        <dbReference type="EMBL" id="URZ12614.1"/>
    </source>
</evidence>
<dbReference type="Pfam" id="PF00959">
    <property type="entry name" value="Phage_lysozyme"/>
    <property type="match status" value="1"/>
</dbReference>
<protein>
    <recommendedName>
        <fullName evidence="7">Lysozyme</fullName>
        <ecNumber evidence="7">3.2.1.17</ecNumber>
    </recommendedName>
</protein>
<evidence type="ECO:0000256" key="1">
    <source>
        <dbReference type="ARBA" id="ARBA00000632"/>
    </source>
</evidence>
<reference evidence="8 9" key="1">
    <citation type="submission" date="2022-04" db="EMBL/GenBank/DDBJ databases">
        <title>Genome sequence of C. roseum typestrain.</title>
        <authorList>
            <person name="Poehlein A."/>
            <person name="Schoch T."/>
            <person name="Duerre P."/>
            <person name="Daniel R."/>
        </authorList>
    </citation>
    <scope>NUCLEOTIDE SEQUENCE [LARGE SCALE GENOMIC DNA]</scope>
    <source>
        <strain evidence="8 9">DSM 7320</strain>
    </source>
</reference>
<dbReference type="KEGG" id="crw:CROST_033370"/>
<dbReference type="CDD" id="cd00737">
    <property type="entry name" value="lyz_endolysin_autolysin"/>
    <property type="match status" value="1"/>
</dbReference>
<evidence type="ECO:0000313" key="9">
    <source>
        <dbReference type="Proteomes" id="UP000190951"/>
    </source>
</evidence>
<keyword evidence="3 7" id="KW-0081">Bacteriolytic enzyme</keyword>
<dbReference type="HAMAP" id="MF_04110">
    <property type="entry name" value="ENDOLYSIN_T4"/>
    <property type="match status" value="1"/>
</dbReference>
<dbReference type="PANTHER" id="PTHR38107">
    <property type="match status" value="1"/>
</dbReference>
<dbReference type="GO" id="GO:0009253">
    <property type="term" value="P:peptidoglycan catabolic process"/>
    <property type="evidence" value="ECO:0007669"/>
    <property type="project" value="InterPro"/>
</dbReference>
<name>A0A1S8LQG3_9CLOT</name>
<evidence type="ECO:0000256" key="6">
    <source>
        <dbReference type="ARBA" id="ARBA00023295"/>
    </source>
</evidence>
<dbReference type="PANTHER" id="PTHR38107:SF3">
    <property type="entry name" value="LYSOZYME RRRD-RELATED"/>
    <property type="match status" value="1"/>
</dbReference>
<comment type="similarity">
    <text evidence="7">Belongs to the glycosyl hydrolase 24 family.</text>
</comment>
<gene>
    <name evidence="8" type="ORF">CROST_033370</name>
</gene>
<accession>A0A1S8LQG3</accession>
<dbReference type="InterPro" id="IPR023347">
    <property type="entry name" value="Lysozyme_dom_sf"/>
</dbReference>
<evidence type="ECO:0000256" key="5">
    <source>
        <dbReference type="ARBA" id="ARBA00023200"/>
    </source>
</evidence>
<keyword evidence="6 7" id="KW-0326">Glycosidase</keyword>
<dbReference type="EC" id="3.2.1.17" evidence="7"/>